<dbReference type="Gramene" id="Kaladp0008s0584.1.v1.1">
    <property type="protein sequence ID" value="Kaladp0008s0584.1.v1.1"/>
    <property type="gene ID" value="Kaladp0008s0584.v1.1"/>
</dbReference>
<name>A0A7N0RE04_KALFE</name>
<organism evidence="1 2">
    <name type="scientific">Kalanchoe fedtschenkoi</name>
    <name type="common">Lavender scallops</name>
    <name type="synonym">South American air plant</name>
    <dbReference type="NCBI Taxonomy" id="63787"/>
    <lineage>
        <taxon>Eukaryota</taxon>
        <taxon>Viridiplantae</taxon>
        <taxon>Streptophyta</taxon>
        <taxon>Embryophyta</taxon>
        <taxon>Tracheophyta</taxon>
        <taxon>Spermatophyta</taxon>
        <taxon>Magnoliopsida</taxon>
        <taxon>eudicotyledons</taxon>
        <taxon>Gunneridae</taxon>
        <taxon>Pentapetalae</taxon>
        <taxon>Saxifragales</taxon>
        <taxon>Crassulaceae</taxon>
        <taxon>Kalanchoe</taxon>
    </lineage>
</organism>
<evidence type="ECO:0000313" key="2">
    <source>
        <dbReference type="Proteomes" id="UP000594263"/>
    </source>
</evidence>
<proteinExistence type="predicted"/>
<dbReference type="EnsemblPlants" id="Kaladp0008s0584.1.v1.1">
    <property type="protein sequence ID" value="Kaladp0008s0584.1.v1.1"/>
    <property type="gene ID" value="Kaladp0008s0584.v1.1"/>
</dbReference>
<sequence length="149" mass="17124">MPWGKTISNFHYYSLFCFYLDGLRIPFCCGKKCSETCLFCYCLFLWLQGLWLGMLIAFFVQAMCLSVATICTNFEKEAGKAKEKRQKFNIHADSLESNNRAEDAYPILSREMSSLLVAYIYVARQENLMFSGSGTWKHGQDFSSELVPI</sequence>
<reference evidence="1" key="1">
    <citation type="submission" date="2021-01" db="UniProtKB">
        <authorList>
            <consortium name="EnsemblPlants"/>
        </authorList>
    </citation>
    <scope>IDENTIFICATION</scope>
</reference>
<dbReference type="Proteomes" id="UP000594263">
    <property type="component" value="Unplaced"/>
</dbReference>
<evidence type="ECO:0000313" key="1">
    <source>
        <dbReference type="EnsemblPlants" id="Kaladp0008s0584.1.v1.1"/>
    </source>
</evidence>
<accession>A0A7N0RE04</accession>
<protein>
    <submittedName>
        <fullName evidence="1">Uncharacterized protein</fullName>
    </submittedName>
</protein>
<keyword evidence="2" id="KW-1185">Reference proteome</keyword>
<dbReference type="AlphaFoldDB" id="A0A7N0RE04"/>